<dbReference type="Gene3D" id="3.40.50.2000">
    <property type="entry name" value="Glycogen Phosphorylase B"/>
    <property type="match status" value="1"/>
</dbReference>
<evidence type="ECO:0000313" key="2">
    <source>
        <dbReference type="Proteomes" id="UP000192940"/>
    </source>
</evidence>
<name>A0A1X7HNC8_9BACL</name>
<accession>A0A1X7HNC8</accession>
<dbReference type="SUPFAM" id="SSF53756">
    <property type="entry name" value="UDP-Glycosyltransferase/glycogen phosphorylase"/>
    <property type="match status" value="1"/>
</dbReference>
<gene>
    <name evidence="1" type="ORF">SAMN05661091_4643</name>
</gene>
<keyword evidence="1" id="KW-0808">Transferase</keyword>
<dbReference type="EMBL" id="LT840184">
    <property type="protein sequence ID" value="SMF89429.1"/>
    <property type="molecule type" value="Genomic_DNA"/>
</dbReference>
<proteinExistence type="predicted"/>
<evidence type="ECO:0000313" key="1">
    <source>
        <dbReference type="EMBL" id="SMF89429.1"/>
    </source>
</evidence>
<protein>
    <submittedName>
        <fullName evidence="1">Glycosyl transferases group 1</fullName>
    </submittedName>
</protein>
<organism evidence="1 2">
    <name type="scientific">Paenibacillus uliginis N3/975</name>
    <dbReference type="NCBI Taxonomy" id="1313296"/>
    <lineage>
        <taxon>Bacteria</taxon>
        <taxon>Bacillati</taxon>
        <taxon>Bacillota</taxon>
        <taxon>Bacilli</taxon>
        <taxon>Bacillales</taxon>
        <taxon>Paenibacillaceae</taxon>
        <taxon>Paenibacillus</taxon>
    </lineage>
</organism>
<dbReference type="RefSeq" id="WP_208915368.1">
    <property type="nucleotide sequence ID" value="NZ_LT840184.1"/>
</dbReference>
<dbReference type="GO" id="GO:0016740">
    <property type="term" value="F:transferase activity"/>
    <property type="evidence" value="ECO:0007669"/>
    <property type="project" value="UniProtKB-KW"/>
</dbReference>
<reference evidence="1 2" key="1">
    <citation type="submission" date="2017-04" db="EMBL/GenBank/DDBJ databases">
        <authorList>
            <person name="Afonso C.L."/>
            <person name="Miller P.J."/>
            <person name="Scott M.A."/>
            <person name="Spackman E."/>
            <person name="Goraichik I."/>
            <person name="Dimitrov K.M."/>
            <person name="Suarez D.L."/>
            <person name="Swayne D.E."/>
        </authorList>
    </citation>
    <scope>NUCLEOTIDE SEQUENCE [LARGE SCALE GENOMIC DNA]</scope>
    <source>
        <strain evidence="1 2">N3/975</strain>
    </source>
</reference>
<keyword evidence="2" id="KW-1185">Reference proteome</keyword>
<dbReference type="AlphaFoldDB" id="A0A1X7HNC8"/>
<dbReference type="Proteomes" id="UP000192940">
    <property type="component" value="Chromosome I"/>
</dbReference>
<sequence length="401" mass="46236">MALRKKQRTRTRRHIQQKQPAVTLNAYQKGRIDGFQRGREEGFLHGRTAAQVVSNHAVTVIESDLPKTDVLVIAAGLIPSLEIGVLQPFSALKKRENLQYDMKLEHEVSKEMIAAADTIVFVRNVEPSAYTLLELAHQLRKRTVYVIDDNFLEIQPTTPVGQYYCDPARKETFIKFLRNAKTIKVDSPDLGTYIQERFNRNVIYFPGSVDFDWLDQQRRVDREREQIVIGYAGGEKEEDFAPVIPALNKILDYYGGFVRLEFFGYLPQSFVNHPSVKYEGGGMEYKDFMKELNRCNWDIGIAPLANNSFNKGKTNNKFREYGACQIPGIYSKSPVYVPWVTQGESGYLVEHTEKAWYEGIKAMIEDPPMRQRIKENAGMAVRQHFSLNTCLDNWKRFIFKI</sequence>
<dbReference type="STRING" id="1313296.SAMN05661091_4643"/>